<sequence length="69" mass="7556">LGAEFQVVQELSARPFKFSMSAPGPRSSECSPSRMQSLRFEEARRRTGIGRCYAPGIRDLDATAPGNLP</sequence>
<dbReference type="EMBL" id="QNUK01001370">
    <property type="protein sequence ID" value="KAF5883002.1"/>
    <property type="molecule type" value="Genomic_DNA"/>
</dbReference>
<evidence type="ECO:0000313" key="1">
    <source>
        <dbReference type="EMBL" id="KAF5883002.1"/>
    </source>
</evidence>
<proteinExistence type="predicted"/>
<evidence type="ECO:0000313" key="2">
    <source>
        <dbReference type="Proteomes" id="UP000727407"/>
    </source>
</evidence>
<comment type="caution">
    <text evidence="1">The sequence shown here is derived from an EMBL/GenBank/DDBJ whole genome shotgun (WGS) entry which is preliminary data.</text>
</comment>
<dbReference type="Proteomes" id="UP000727407">
    <property type="component" value="Unassembled WGS sequence"/>
</dbReference>
<feature type="non-terminal residue" evidence="1">
    <location>
        <position position="69"/>
    </location>
</feature>
<dbReference type="AlphaFoldDB" id="A0A8J4T1M6"/>
<name>A0A8J4T1M6_CLAMG</name>
<keyword evidence="2" id="KW-1185">Reference proteome</keyword>
<reference evidence="1" key="1">
    <citation type="submission" date="2020-07" db="EMBL/GenBank/DDBJ databases">
        <title>Clarias magur genome sequencing, assembly and annotation.</title>
        <authorList>
            <person name="Kushwaha B."/>
            <person name="Kumar R."/>
            <person name="Das P."/>
            <person name="Joshi C.G."/>
            <person name="Kumar D."/>
            <person name="Nagpure N.S."/>
            <person name="Pandey M."/>
            <person name="Agarwal S."/>
            <person name="Srivastava S."/>
            <person name="Singh M."/>
            <person name="Sahoo L."/>
            <person name="Jayasankar P."/>
            <person name="Meher P.K."/>
            <person name="Koringa P.G."/>
            <person name="Iquebal M.A."/>
            <person name="Das S.P."/>
            <person name="Bit A."/>
            <person name="Patnaik S."/>
            <person name="Patel N."/>
            <person name="Shah T.M."/>
            <person name="Hinsu A."/>
            <person name="Jena J.K."/>
        </authorList>
    </citation>
    <scope>NUCLEOTIDE SEQUENCE</scope>
    <source>
        <strain evidence="1">CIFAMagur01</strain>
        <tissue evidence="1">Testis</tissue>
    </source>
</reference>
<feature type="non-terminal residue" evidence="1">
    <location>
        <position position="1"/>
    </location>
</feature>
<organism evidence="1 2">
    <name type="scientific">Clarias magur</name>
    <name type="common">Asian catfish</name>
    <name type="synonym">Macropteronotus magur</name>
    <dbReference type="NCBI Taxonomy" id="1594786"/>
    <lineage>
        <taxon>Eukaryota</taxon>
        <taxon>Metazoa</taxon>
        <taxon>Chordata</taxon>
        <taxon>Craniata</taxon>
        <taxon>Vertebrata</taxon>
        <taxon>Euteleostomi</taxon>
        <taxon>Actinopterygii</taxon>
        <taxon>Neopterygii</taxon>
        <taxon>Teleostei</taxon>
        <taxon>Ostariophysi</taxon>
        <taxon>Siluriformes</taxon>
        <taxon>Clariidae</taxon>
        <taxon>Clarias</taxon>
    </lineage>
</organism>
<gene>
    <name evidence="1" type="ORF">DAT39_022995</name>
</gene>
<protein>
    <submittedName>
        <fullName evidence="1">Putative NADH dehydrogenase/NAD(P)H nitroreductase</fullName>
    </submittedName>
</protein>
<accession>A0A8J4T1M6</accession>